<dbReference type="AlphaFoldDB" id="A0A8W8K6P3"/>
<feature type="region of interest" description="Disordered" evidence="10">
    <location>
        <begin position="356"/>
        <end position="378"/>
    </location>
</feature>
<dbReference type="EnsemblMetazoa" id="G22333.3">
    <property type="protein sequence ID" value="G22333.3:cds"/>
    <property type="gene ID" value="G22333"/>
</dbReference>
<evidence type="ECO:0000256" key="7">
    <source>
        <dbReference type="ARBA" id="ARBA00022490"/>
    </source>
</evidence>
<dbReference type="GO" id="GO:0005737">
    <property type="term" value="C:cytoplasm"/>
    <property type="evidence" value="ECO:0007669"/>
    <property type="project" value="UniProtKB-SubCell"/>
</dbReference>
<evidence type="ECO:0000256" key="2">
    <source>
        <dbReference type="ARBA" id="ARBA00004123"/>
    </source>
</evidence>
<feature type="compositionally biased region" description="Acidic residues" evidence="10">
    <location>
        <begin position="289"/>
        <end position="305"/>
    </location>
</feature>
<accession>A0A8W8K6P3</accession>
<dbReference type="Pfam" id="PF08574">
    <property type="entry name" value="Iwr1"/>
    <property type="match status" value="1"/>
</dbReference>
<evidence type="ECO:0000256" key="8">
    <source>
        <dbReference type="ARBA" id="ARBA00022927"/>
    </source>
</evidence>
<proteinExistence type="inferred from homology"/>
<comment type="similarity">
    <text evidence="4">Belongs to the IWR1/SLC7A6OS family.</text>
</comment>
<evidence type="ECO:0000259" key="11">
    <source>
        <dbReference type="Pfam" id="PF08574"/>
    </source>
</evidence>
<dbReference type="GO" id="GO:0032502">
    <property type="term" value="P:developmental process"/>
    <property type="evidence" value="ECO:0007669"/>
    <property type="project" value="TreeGrafter"/>
</dbReference>
<evidence type="ECO:0000256" key="5">
    <source>
        <dbReference type="ARBA" id="ARBA00017036"/>
    </source>
</evidence>
<comment type="function">
    <text evidence="1">Directs RNA polymerase II nuclear import.</text>
</comment>
<evidence type="ECO:0000256" key="9">
    <source>
        <dbReference type="ARBA" id="ARBA00023242"/>
    </source>
</evidence>
<dbReference type="PANTHER" id="PTHR31196:SF2">
    <property type="entry name" value="RNA POLYMERASE II NUCLEAR LOCALIZATION PROTEIN SLC7A6OS-RELATED"/>
    <property type="match status" value="1"/>
</dbReference>
<dbReference type="PANTHER" id="PTHR31196">
    <property type="entry name" value="RNA POLYMERASE II NUCLEAR LOCALIZATION PROTEIN SLC7A6OS-RELATED"/>
    <property type="match status" value="1"/>
</dbReference>
<evidence type="ECO:0000256" key="1">
    <source>
        <dbReference type="ARBA" id="ARBA00003202"/>
    </source>
</evidence>
<evidence type="ECO:0000256" key="4">
    <source>
        <dbReference type="ARBA" id="ARBA00010218"/>
    </source>
</evidence>
<feature type="domain" description="Transcription factor Iwr1" evidence="11">
    <location>
        <begin position="250"/>
        <end position="316"/>
    </location>
</feature>
<feature type="region of interest" description="Disordered" evidence="10">
    <location>
        <begin position="77"/>
        <end position="100"/>
    </location>
</feature>
<dbReference type="GO" id="GO:0005634">
    <property type="term" value="C:nucleus"/>
    <property type="evidence" value="ECO:0007669"/>
    <property type="project" value="UniProtKB-SubCell"/>
</dbReference>
<dbReference type="EnsemblMetazoa" id="G22333.1">
    <property type="protein sequence ID" value="G22333.1:cds"/>
    <property type="gene ID" value="G22333"/>
</dbReference>
<protein>
    <recommendedName>
        <fullName evidence="5">Probable RNA polymerase II nuclear localization protein SLC7A6OS</fullName>
    </recommendedName>
</protein>
<keyword evidence="6" id="KW-0813">Transport</keyword>
<dbReference type="InterPro" id="IPR040218">
    <property type="entry name" value="SLC7A6OS"/>
</dbReference>
<feature type="compositionally biased region" description="Basic and acidic residues" evidence="10">
    <location>
        <begin position="306"/>
        <end position="316"/>
    </location>
</feature>
<feature type="region of interest" description="Disordered" evidence="10">
    <location>
        <begin position="289"/>
        <end position="316"/>
    </location>
</feature>
<evidence type="ECO:0000313" key="12">
    <source>
        <dbReference type="EnsemblMetazoa" id="G22333.2:cds"/>
    </source>
</evidence>
<keyword evidence="7" id="KW-0963">Cytoplasm</keyword>
<comment type="subcellular location">
    <subcellularLocation>
        <location evidence="3">Cytoplasm</location>
    </subcellularLocation>
    <subcellularLocation>
        <location evidence="2">Nucleus</location>
    </subcellularLocation>
</comment>
<dbReference type="Proteomes" id="UP000005408">
    <property type="component" value="Unassembled WGS sequence"/>
</dbReference>
<keyword evidence="13" id="KW-1185">Reference proteome</keyword>
<dbReference type="EnsemblMetazoa" id="G22333.2">
    <property type="protein sequence ID" value="G22333.2:cds"/>
    <property type="gene ID" value="G22333"/>
</dbReference>
<evidence type="ECO:0000313" key="13">
    <source>
        <dbReference type="Proteomes" id="UP000005408"/>
    </source>
</evidence>
<reference evidence="12" key="1">
    <citation type="submission" date="2022-08" db="UniProtKB">
        <authorList>
            <consortium name="EnsemblMetazoa"/>
        </authorList>
    </citation>
    <scope>IDENTIFICATION</scope>
    <source>
        <strain evidence="12">05x7-T-G4-1.051#20</strain>
    </source>
</reference>
<sequence length="392" mass="45056">MATIVRVKRKRNAEAVQNILVSCKKAKTDEAGSVAKDDNVCQSYLKFAGTVTSKGEVISKHIRDAIRKEKLQKEYKSHQSVTSVLHRKRQHQKESSKNSRLKITSTLRALDLAELDKENGEVSQTERPSTVQSPAEVCEQCLQNIENKSGALENRVKDEVSEKQRETIICTCKKKKKPNDEDTLDKTLPVASLTNGAQAAEKVYHLYDVEDTESSLPTFQSLLQEAQNASFVTCNSEQMMHEQVQPDRQEDYVYDLYYTNSRDFNLQILESSLSIHSLSADNFEYANNEEEDDEVYEDEDDENEEGNWRNDYPDEDPRFFENEDLDYVYGTGSDDYQAFDYDDRGLAEWMTSGCNIEDKGYDSSSEDTDEENQSTYERFKRRVTKELKINNS</sequence>
<evidence type="ECO:0000256" key="3">
    <source>
        <dbReference type="ARBA" id="ARBA00004496"/>
    </source>
</evidence>
<keyword evidence="8" id="KW-0653">Protein transport</keyword>
<evidence type="ECO:0000256" key="6">
    <source>
        <dbReference type="ARBA" id="ARBA00022448"/>
    </source>
</evidence>
<name>A0A8W8K6P3_MAGGI</name>
<organism evidence="12 13">
    <name type="scientific">Magallana gigas</name>
    <name type="common">Pacific oyster</name>
    <name type="synonym">Crassostrea gigas</name>
    <dbReference type="NCBI Taxonomy" id="29159"/>
    <lineage>
        <taxon>Eukaryota</taxon>
        <taxon>Metazoa</taxon>
        <taxon>Spiralia</taxon>
        <taxon>Lophotrochozoa</taxon>
        <taxon>Mollusca</taxon>
        <taxon>Bivalvia</taxon>
        <taxon>Autobranchia</taxon>
        <taxon>Pteriomorphia</taxon>
        <taxon>Ostreida</taxon>
        <taxon>Ostreoidea</taxon>
        <taxon>Ostreidae</taxon>
        <taxon>Magallana</taxon>
    </lineage>
</organism>
<evidence type="ECO:0000256" key="10">
    <source>
        <dbReference type="SAM" id="MobiDB-lite"/>
    </source>
</evidence>
<dbReference type="InterPro" id="IPR013883">
    <property type="entry name" value="TF_Iwr1_dom"/>
</dbReference>
<dbReference type="GO" id="GO:0015031">
    <property type="term" value="P:protein transport"/>
    <property type="evidence" value="ECO:0007669"/>
    <property type="project" value="UniProtKB-KW"/>
</dbReference>
<keyword evidence="9" id="KW-0539">Nucleus</keyword>